<feature type="binding site" evidence="14">
    <location>
        <position position="326"/>
    </location>
    <ligand>
        <name>NAD(+)</name>
        <dbReference type="ChEBI" id="CHEBI:57540"/>
    </ligand>
</feature>
<evidence type="ECO:0000256" key="6">
    <source>
        <dbReference type="ARBA" id="ARBA00022723"/>
    </source>
</evidence>
<dbReference type="SMART" id="SM00532">
    <property type="entry name" value="LIGANc"/>
    <property type="match status" value="1"/>
</dbReference>
<reference evidence="18" key="1">
    <citation type="submission" date="2021-01" db="EMBL/GenBank/DDBJ databases">
        <title>Modified the classification status of verrucomicrobia.</title>
        <authorList>
            <person name="Feng X."/>
        </authorList>
    </citation>
    <scope>NUCLEOTIDE SEQUENCE</scope>
    <source>
        <strain evidence="18">_KCTC 22039</strain>
    </source>
</reference>
<feature type="binding site" evidence="14">
    <location>
        <position position="427"/>
    </location>
    <ligand>
        <name>Zn(2+)</name>
        <dbReference type="ChEBI" id="CHEBI:29105"/>
    </ligand>
</feature>
<comment type="cofactor">
    <cofactor evidence="14">
        <name>Mg(2+)</name>
        <dbReference type="ChEBI" id="CHEBI:18420"/>
    </cofactor>
    <cofactor evidence="14">
        <name>Mn(2+)</name>
        <dbReference type="ChEBI" id="CHEBI:29035"/>
    </cofactor>
</comment>
<dbReference type="InterPro" id="IPR013840">
    <property type="entry name" value="DNAligase_N"/>
</dbReference>
<feature type="binding site" evidence="14">
    <location>
        <position position="127"/>
    </location>
    <ligand>
        <name>NAD(+)</name>
        <dbReference type="ChEBI" id="CHEBI:57540"/>
    </ligand>
</feature>
<evidence type="ECO:0000256" key="8">
    <source>
        <dbReference type="ARBA" id="ARBA00022833"/>
    </source>
</evidence>
<feature type="binding site" evidence="14">
    <location>
        <position position="442"/>
    </location>
    <ligand>
        <name>Zn(2+)</name>
        <dbReference type="ChEBI" id="CHEBI:29105"/>
    </ligand>
</feature>
<feature type="binding site" evidence="14">
    <location>
        <begin position="47"/>
        <end position="51"/>
    </location>
    <ligand>
        <name>NAD(+)</name>
        <dbReference type="ChEBI" id="CHEBI:57540"/>
    </ligand>
</feature>
<evidence type="ECO:0000256" key="14">
    <source>
        <dbReference type="HAMAP-Rule" id="MF_01588"/>
    </source>
</evidence>
<keyword evidence="10 14" id="KW-0520">NAD</keyword>
<accession>A0A8J7MFB1</accession>
<comment type="function">
    <text evidence="1 14">DNA ligase that catalyzes the formation of phosphodiester linkages between 5'-phosphoryl and 3'-hydroxyl groups in double-stranded DNA using NAD as a coenzyme and as the energy source for the reaction. It is essential for DNA replication and repair of damaged DNA.</text>
</comment>
<evidence type="ECO:0000256" key="7">
    <source>
        <dbReference type="ARBA" id="ARBA00022763"/>
    </source>
</evidence>
<dbReference type="SUPFAM" id="SSF56091">
    <property type="entry name" value="DNA ligase/mRNA capping enzyme, catalytic domain"/>
    <property type="match status" value="1"/>
</dbReference>
<evidence type="ECO:0000313" key="19">
    <source>
        <dbReference type="Proteomes" id="UP000624703"/>
    </source>
</evidence>
<evidence type="ECO:0000256" key="1">
    <source>
        <dbReference type="ARBA" id="ARBA00004067"/>
    </source>
</evidence>
<dbReference type="Gene3D" id="1.10.287.610">
    <property type="entry name" value="Helix hairpin bin"/>
    <property type="match status" value="1"/>
</dbReference>
<feature type="binding site" evidence="14">
    <location>
        <position position="150"/>
    </location>
    <ligand>
        <name>NAD(+)</name>
        <dbReference type="ChEBI" id="CHEBI:57540"/>
    </ligand>
</feature>
<evidence type="ECO:0000256" key="10">
    <source>
        <dbReference type="ARBA" id="ARBA00023027"/>
    </source>
</evidence>
<dbReference type="GO" id="GO:0046872">
    <property type="term" value="F:metal ion binding"/>
    <property type="evidence" value="ECO:0007669"/>
    <property type="project" value="UniProtKB-KW"/>
</dbReference>
<keyword evidence="6 14" id="KW-0479">Metal-binding</keyword>
<proteinExistence type="inferred from homology"/>
<evidence type="ECO:0000313" key="18">
    <source>
        <dbReference type="EMBL" id="MBK1791967.1"/>
    </source>
</evidence>
<keyword evidence="7 14" id="KW-0227">DNA damage</keyword>
<dbReference type="SUPFAM" id="SSF50249">
    <property type="entry name" value="Nucleic acid-binding proteins"/>
    <property type="match status" value="1"/>
</dbReference>
<keyword evidence="19" id="KW-1185">Reference proteome</keyword>
<protein>
    <recommendedName>
        <fullName evidence="3 14">DNA ligase</fullName>
        <ecNumber evidence="2 14">6.5.1.2</ecNumber>
    </recommendedName>
    <alternativeName>
        <fullName evidence="14">Polydeoxyribonucleotide synthase [NAD(+)]</fullName>
    </alternativeName>
</protein>
<dbReference type="GO" id="GO:0003911">
    <property type="term" value="F:DNA ligase (NAD+) activity"/>
    <property type="evidence" value="ECO:0007669"/>
    <property type="project" value="UniProtKB-UniRule"/>
</dbReference>
<evidence type="ECO:0000256" key="2">
    <source>
        <dbReference type="ARBA" id="ARBA00012722"/>
    </source>
</evidence>
<dbReference type="Pfam" id="PF03120">
    <property type="entry name" value="OB_DNA_ligase"/>
    <property type="match status" value="1"/>
</dbReference>
<dbReference type="SMART" id="SM00292">
    <property type="entry name" value="BRCT"/>
    <property type="match status" value="1"/>
</dbReference>
<dbReference type="EMBL" id="JAENIM010000042">
    <property type="protein sequence ID" value="MBK1791967.1"/>
    <property type="molecule type" value="Genomic_DNA"/>
</dbReference>
<dbReference type="Gene3D" id="3.30.470.30">
    <property type="entry name" value="DNA ligase/mRNA capping enzyme"/>
    <property type="match status" value="1"/>
</dbReference>
<evidence type="ECO:0000256" key="12">
    <source>
        <dbReference type="ARBA" id="ARBA00034005"/>
    </source>
</evidence>
<dbReference type="Gene3D" id="3.40.50.10190">
    <property type="entry name" value="BRCT domain"/>
    <property type="match status" value="1"/>
</dbReference>
<evidence type="ECO:0000256" key="5">
    <source>
        <dbReference type="ARBA" id="ARBA00022705"/>
    </source>
</evidence>
<dbReference type="SUPFAM" id="SSF52113">
    <property type="entry name" value="BRCT domain"/>
    <property type="match status" value="1"/>
</dbReference>
<keyword evidence="14" id="KW-0464">Manganese</keyword>
<dbReference type="InterPro" id="IPR010994">
    <property type="entry name" value="RuvA_2-like"/>
</dbReference>
<dbReference type="PROSITE" id="PS01056">
    <property type="entry name" value="DNA_LIGASE_N2"/>
    <property type="match status" value="1"/>
</dbReference>
<feature type="binding site" evidence="14">
    <location>
        <begin position="96"/>
        <end position="97"/>
    </location>
    <ligand>
        <name>NAD(+)</name>
        <dbReference type="ChEBI" id="CHEBI:57540"/>
    </ligand>
</feature>
<comment type="catalytic activity">
    <reaction evidence="12 14 15">
        <text>NAD(+) + (deoxyribonucleotide)n-3'-hydroxyl + 5'-phospho-(deoxyribonucleotide)m = (deoxyribonucleotide)n+m + AMP + beta-nicotinamide D-nucleotide.</text>
        <dbReference type="EC" id="6.5.1.2"/>
    </reaction>
</comment>
<dbReference type="Proteomes" id="UP000624703">
    <property type="component" value="Unassembled WGS sequence"/>
</dbReference>
<feature type="binding site" evidence="14">
    <location>
        <position position="447"/>
    </location>
    <ligand>
        <name>Zn(2+)</name>
        <dbReference type="ChEBI" id="CHEBI:29105"/>
    </ligand>
</feature>
<feature type="domain" description="BRCT" evidence="17">
    <location>
        <begin position="684"/>
        <end position="756"/>
    </location>
</feature>
<evidence type="ECO:0000256" key="3">
    <source>
        <dbReference type="ARBA" id="ARBA00013308"/>
    </source>
</evidence>
<evidence type="ECO:0000256" key="15">
    <source>
        <dbReference type="RuleBase" id="RU000618"/>
    </source>
</evidence>
<dbReference type="PANTHER" id="PTHR23389:SF9">
    <property type="entry name" value="DNA LIGASE"/>
    <property type="match status" value="1"/>
</dbReference>
<feature type="binding site" evidence="14">
    <location>
        <position position="302"/>
    </location>
    <ligand>
        <name>NAD(+)</name>
        <dbReference type="ChEBI" id="CHEBI:57540"/>
    </ligand>
</feature>
<dbReference type="InterPro" id="IPR018239">
    <property type="entry name" value="DNA_ligase_AS"/>
</dbReference>
<keyword evidence="5 14" id="KW-0235">DNA replication</keyword>
<dbReference type="NCBIfam" id="NF005932">
    <property type="entry name" value="PRK07956.1"/>
    <property type="match status" value="1"/>
</dbReference>
<keyword evidence="4 14" id="KW-0436">Ligase</keyword>
<evidence type="ECO:0000256" key="16">
    <source>
        <dbReference type="SAM" id="MobiDB-lite"/>
    </source>
</evidence>
<dbReference type="Pfam" id="PF03119">
    <property type="entry name" value="DNA_ligase_ZBD"/>
    <property type="match status" value="1"/>
</dbReference>
<evidence type="ECO:0000259" key="17">
    <source>
        <dbReference type="PROSITE" id="PS50172"/>
    </source>
</evidence>
<feature type="active site" description="N6-AMP-lysine intermediate" evidence="14">
    <location>
        <position position="129"/>
    </location>
</feature>
<dbReference type="InterPro" id="IPR004150">
    <property type="entry name" value="NAD_DNA_ligase_OB"/>
</dbReference>
<dbReference type="InterPro" id="IPR033136">
    <property type="entry name" value="DNA_ligase_CS"/>
</dbReference>
<dbReference type="PANTHER" id="PTHR23389">
    <property type="entry name" value="CHROMOSOME TRANSMISSION FIDELITY FACTOR 18"/>
    <property type="match status" value="1"/>
</dbReference>
<evidence type="ECO:0000256" key="9">
    <source>
        <dbReference type="ARBA" id="ARBA00022842"/>
    </source>
</evidence>
<dbReference type="Gene3D" id="6.20.10.30">
    <property type="match status" value="1"/>
</dbReference>
<comment type="caution">
    <text evidence="18">The sequence shown here is derived from an EMBL/GenBank/DDBJ whole genome shotgun (WGS) entry which is preliminary data.</text>
</comment>
<dbReference type="Pfam" id="PF00533">
    <property type="entry name" value="BRCT"/>
    <property type="match status" value="1"/>
</dbReference>
<keyword evidence="8 14" id="KW-0862">Zinc</keyword>
<dbReference type="HAMAP" id="MF_01588">
    <property type="entry name" value="DNA_ligase_A"/>
    <property type="match status" value="1"/>
</dbReference>
<keyword evidence="9 14" id="KW-0460">Magnesium</keyword>
<dbReference type="PIRSF" id="PIRSF001604">
    <property type="entry name" value="LigA"/>
    <property type="match status" value="1"/>
</dbReference>
<dbReference type="PROSITE" id="PS50172">
    <property type="entry name" value="BRCT"/>
    <property type="match status" value="1"/>
</dbReference>
<dbReference type="GO" id="GO:0006281">
    <property type="term" value="P:DNA repair"/>
    <property type="evidence" value="ECO:0007669"/>
    <property type="project" value="UniProtKB-KW"/>
</dbReference>
<evidence type="ECO:0000256" key="13">
    <source>
        <dbReference type="ARBA" id="ARBA00060881"/>
    </source>
</evidence>
<dbReference type="Gene3D" id="2.40.50.140">
    <property type="entry name" value="Nucleic acid-binding proteins"/>
    <property type="match status" value="1"/>
</dbReference>
<dbReference type="RefSeq" id="WP_200312074.1">
    <property type="nucleotide sequence ID" value="NZ_JAENIM010000042.1"/>
</dbReference>
<dbReference type="PROSITE" id="PS01055">
    <property type="entry name" value="DNA_LIGASE_N1"/>
    <property type="match status" value="1"/>
</dbReference>
<dbReference type="Gene3D" id="1.10.150.20">
    <property type="entry name" value="5' to 3' exonuclease, C-terminal subdomain"/>
    <property type="match status" value="2"/>
</dbReference>
<dbReference type="SUPFAM" id="SSF47781">
    <property type="entry name" value="RuvA domain 2-like"/>
    <property type="match status" value="1"/>
</dbReference>
<evidence type="ECO:0000256" key="4">
    <source>
        <dbReference type="ARBA" id="ARBA00022598"/>
    </source>
</evidence>
<dbReference type="EC" id="6.5.1.2" evidence="2 14"/>
<sequence>MDDLFSYAEEQATQSDDSPAAQIAQLREQVARHDRLYYNEAQPEISDADYDKLFRQLELLEKKHPELDDANSPTKRVGGAPLDSFSQVEHILPMLSIDDVFSEEEMTSFYQRVQKALGESSIPVVVEPKIDGVAVSLVYRHGQLDYAATRGDGRHGDDITNNVRTIGRIPLTLPAGAPELLEVRGEIFMPNSGFAKMNEERDEAGLQTFANPRNATAGTLKQLDPKEVAKRPLDFIAHGIGAYEGDELDNEDQFHKLLDQLGIRRNDPIWHCDSLDGVLSAIRELDEKRHHFDYGTDGAVVKLLDYEQRGELGATSRAPRWASAYKYPPEQVETLLRNITIQVGRTGVLTPVAELDPVHVSGTTVSRATLHNEEEIQRKDVRLGDTVVIEKAGEIIPAVVKVVLDKRPADAQPFDLVDYVDGKCPSCSGPISQQEGMVAWRCTNFTCPAQAVTKIVHFASRKALDIDGLGESIAVKLVEYGLAQTPLDLFQLSEQRLAELELDPAVNKSGAESKARRLGEKRAETILTSLNNAKNKMPLARWIFAMGIPQVGESGARELSRLHASLFDLSASEILKDIQLASQLEAERKFVSPGNKSNPPANEVEKEKRKRQVEDIKDQLVVVNTRLEPYQVSSEVGPATVQSLLSYLQSDAGQHMLAHLRELGINPQSENFAPLPAEAGELKFTGMTFVITGTLSQPRSAFKKRIEEAGGKVSGSVSKKTSFLLSGEGGGSKYDKAQSLNVSILDEAAFETMINS</sequence>
<dbReference type="Pfam" id="PF01653">
    <property type="entry name" value="DNA_ligase_aden"/>
    <property type="match status" value="1"/>
</dbReference>
<gene>
    <name evidence="14 18" type="primary">ligA</name>
    <name evidence="18" type="ORF">JIN82_12470</name>
</gene>
<dbReference type="CDD" id="cd17748">
    <property type="entry name" value="BRCT_DNA_ligase_like"/>
    <property type="match status" value="1"/>
</dbReference>
<organism evidence="18 19">
    <name type="scientific">Persicirhabdus sediminis</name>
    <dbReference type="NCBI Taxonomy" id="454144"/>
    <lineage>
        <taxon>Bacteria</taxon>
        <taxon>Pseudomonadati</taxon>
        <taxon>Verrucomicrobiota</taxon>
        <taxon>Verrucomicrobiia</taxon>
        <taxon>Verrucomicrobiales</taxon>
        <taxon>Verrucomicrobiaceae</taxon>
        <taxon>Persicirhabdus</taxon>
    </lineage>
</organism>
<dbReference type="CDD" id="cd00114">
    <property type="entry name" value="LIGANc"/>
    <property type="match status" value="1"/>
</dbReference>
<evidence type="ECO:0000256" key="11">
    <source>
        <dbReference type="ARBA" id="ARBA00023204"/>
    </source>
</evidence>
<dbReference type="InterPro" id="IPR012340">
    <property type="entry name" value="NA-bd_OB-fold"/>
</dbReference>
<dbReference type="InterPro" id="IPR004149">
    <property type="entry name" value="Znf_DNAligase_C4"/>
</dbReference>
<name>A0A8J7MFB1_9BACT</name>
<dbReference type="GO" id="GO:0006260">
    <property type="term" value="P:DNA replication"/>
    <property type="evidence" value="ECO:0007669"/>
    <property type="project" value="UniProtKB-KW"/>
</dbReference>
<dbReference type="InterPro" id="IPR013839">
    <property type="entry name" value="DNAligase_adenylation"/>
</dbReference>
<dbReference type="InterPro" id="IPR036420">
    <property type="entry name" value="BRCT_dom_sf"/>
</dbReference>
<dbReference type="NCBIfam" id="TIGR00575">
    <property type="entry name" value="dnlj"/>
    <property type="match status" value="1"/>
</dbReference>
<feature type="binding site" evidence="14">
    <location>
        <position position="424"/>
    </location>
    <ligand>
        <name>Zn(2+)</name>
        <dbReference type="ChEBI" id="CHEBI:29105"/>
    </ligand>
</feature>
<dbReference type="InterPro" id="IPR001357">
    <property type="entry name" value="BRCT_dom"/>
</dbReference>
<feature type="region of interest" description="Disordered" evidence="16">
    <location>
        <begin position="1"/>
        <end position="21"/>
    </location>
</feature>
<feature type="binding site" evidence="14">
    <location>
        <position position="186"/>
    </location>
    <ligand>
        <name>NAD(+)</name>
        <dbReference type="ChEBI" id="CHEBI:57540"/>
    </ligand>
</feature>
<dbReference type="AlphaFoldDB" id="A0A8J7MFB1"/>
<keyword evidence="11 14" id="KW-0234">DNA repair</keyword>
<feature type="region of interest" description="Disordered" evidence="16">
    <location>
        <begin position="588"/>
        <end position="611"/>
    </location>
</feature>
<comment type="similarity">
    <text evidence="13 14">Belongs to the NAD-dependent DNA ligase family. LigA subfamily.</text>
</comment>
<dbReference type="InterPro" id="IPR001679">
    <property type="entry name" value="DNA_ligase"/>
</dbReference>
<dbReference type="FunFam" id="2.40.50.140:FF:000012">
    <property type="entry name" value="DNA ligase"/>
    <property type="match status" value="1"/>
</dbReference>